<feature type="transmembrane region" description="Helical" evidence="9">
    <location>
        <begin position="189"/>
        <end position="217"/>
    </location>
</feature>
<dbReference type="InterPro" id="IPR000276">
    <property type="entry name" value="GPCR_Rhodpsn"/>
</dbReference>
<dbReference type="EMBL" id="AHAT01023660">
    <property type="status" value="NOT_ANNOTATED_CDS"/>
    <property type="molecule type" value="Genomic_DNA"/>
</dbReference>
<accession>W5NN14</accession>
<dbReference type="PRINTS" id="PR01157">
    <property type="entry name" value="P2YPURNOCPTR"/>
</dbReference>
<organism evidence="11 12">
    <name type="scientific">Lepisosteus oculatus</name>
    <name type="common">Spotted gar</name>
    <dbReference type="NCBI Taxonomy" id="7918"/>
    <lineage>
        <taxon>Eukaryota</taxon>
        <taxon>Metazoa</taxon>
        <taxon>Chordata</taxon>
        <taxon>Craniata</taxon>
        <taxon>Vertebrata</taxon>
        <taxon>Euteleostomi</taxon>
        <taxon>Actinopterygii</taxon>
        <taxon>Neopterygii</taxon>
        <taxon>Holostei</taxon>
        <taxon>Semionotiformes</taxon>
        <taxon>Lepisosteidae</taxon>
        <taxon>Lepisosteus</taxon>
    </lineage>
</organism>
<dbReference type="SMART" id="SM01381">
    <property type="entry name" value="7TM_GPCR_Srsx"/>
    <property type="match status" value="1"/>
</dbReference>
<name>W5NN14_LEPOC</name>
<dbReference type="Ensembl" id="ENSLOCT00000022062.1">
    <property type="protein sequence ID" value="ENSLOCP00000022023.1"/>
    <property type="gene ID" value="ENSLOCG00000017920.1"/>
</dbReference>
<keyword evidence="2 8" id="KW-0812">Transmembrane</keyword>
<keyword evidence="6 8" id="KW-0675">Receptor</keyword>
<evidence type="ECO:0000256" key="8">
    <source>
        <dbReference type="RuleBase" id="RU000688"/>
    </source>
</evidence>
<evidence type="ECO:0000256" key="9">
    <source>
        <dbReference type="SAM" id="Phobius"/>
    </source>
</evidence>
<evidence type="ECO:0000259" key="10">
    <source>
        <dbReference type="PROSITE" id="PS50262"/>
    </source>
</evidence>
<feature type="domain" description="G-protein coupled receptors family 1 profile" evidence="10">
    <location>
        <begin position="49"/>
        <end position="299"/>
    </location>
</feature>
<reference evidence="11" key="3">
    <citation type="submission" date="2025-09" db="UniProtKB">
        <authorList>
            <consortium name="Ensembl"/>
        </authorList>
    </citation>
    <scope>IDENTIFICATION</scope>
</reference>
<dbReference type="GO" id="GO:0007186">
    <property type="term" value="P:G protein-coupled receptor signaling pathway"/>
    <property type="evidence" value="ECO:0000318"/>
    <property type="project" value="GO_Central"/>
</dbReference>
<comment type="subcellular location">
    <subcellularLocation>
        <location evidence="1">Membrane</location>
        <topology evidence="1">Multi-pass membrane protein</topology>
    </subcellularLocation>
</comment>
<dbReference type="SUPFAM" id="SSF81321">
    <property type="entry name" value="Family A G protein-coupled receptor-like"/>
    <property type="match status" value="1"/>
</dbReference>
<evidence type="ECO:0000256" key="5">
    <source>
        <dbReference type="ARBA" id="ARBA00023136"/>
    </source>
</evidence>
<dbReference type="GO" id="GO:0005886">
    <property type="term" value="C:plasma membrane"/>
    <property type="evidence" value="ECO:0000318"/>
    <property type="project" value="GO_Central"/>
</dbReference>
<dbReference type="PRINTS" id="PR00237">
    <property type="entry name" value="GPCRRHODOPSN"/>
</dbReference>
<dbReference type="GeneTree" id="ENSGT01130000278303"/>
<dbReference type="InterPro" id="IPR017452">
    <property type="entry name" value="GPCR_Rhodpsn_7TM"/>
</dbReference>
<evidence type="ECO:0000256" key="3">
    <source>
        <dbReference type="ARBA" id="ARBA00022989"/>
    </source>
</evidence>
<keyword evidence="4 8" id="KW-0297">G-protein coupled receptor</keyword>
<evidence type="ECO:0000256" key="6">
    <source>
        <dbReference type="ARBA" id="ARBA00023170"/>
    </source>
</evidence>
<keyword evidence="5 9" id="KW-0472">Membrane</keyword>
<feature type="transmembrane region" description="Helical" evidence="9">
    <location>
        <begin position="110"/>
        <end position="128"/>
    </location>
</feature>
<dbReference type="Bgee" id="ENSLOCG00000017920">
    <property type="expression patterns" value="Expressed in pharyngeal gill and 1 other cell type or tissue"/>
</dbReference>
<dbReference type="PROSITE" id="PS00237">
    <property type="entry name" value="G_PROTEIN_RECEP_F1_1"/>
    <property type="match status" value="1"/>
</dbReference>
<protein>
    <recommendedName>
        <fullName evidence="10">G-protein coupled receptors family 1 profile domain-containing protein</fullName>
    </recommendedName>
</protein>
<dbReference type="AlphaFoldDB" id="W5NN14"/>
<feature type="transmembrane region" description="Helical" evidence="9">
    <location>
        <begin position="148"/>
        <end position="169"/>
    </location>
</feature>
<dbReference type="GO" id="GO:0004930">
    <property type="term" value="F:G protein-coupled receptor activity"/>
    <property type="evidence" value="ECO:0000318"/>
    <property type="project" value="GO_Central"/>
</dbReference>
<dbReference type="InParanoid" id="W5NN14"/>
<feature type="transmembrane region" description="Helical" evidence="9">
    <location>
        <begin position="69"/>
        <end position="90"/>
    </location>
</feature>
<dbReference type="HOGENOM" id="CLU_009579_8_3_1"/>
<proteinExistence type="inferred from homology"/>
<dbReference type="OMA" id="CDTHEAM"/>
<reference evidence="12" key="1">
    <citation type="submission" date="2011-12" db="EMBL/GenBank/DDBJ databases">
        <title>The Draft Genome of Lepisosteus oculatus.</title>
        <authorList>
            <consortium name="The Broad Institute Genome Assembly &amp; Analysis Group"/>
            <consortium name="Computational R&amp;D Group"/>
            <consortium name="and Sequencing Platform"/>
            <person name="Di Palma F."/>
            <person name="Alfoldi J."/>
            <person name="Johnson J."/>
            <person name="Berlin A."/>
            <person name="Gnerre S."/>
            <person name="Jaffe D."/>
            <person name="MacCallum I."/>
            <person name="Young S."/>
            <person name="Walker B.J."/>
            <person name="Lander E.S."/>
            <person name="Lindblad-Toh K."/>
        </authorList>
    </citation>
    <scope>NUCLEOTIDE SEQUENCE [LARGE SCALE GENOMIC DNA]</scope>
</reference>
<reference evidence="11" key="2">
    <citation type="submission" date="2025-08" db="UniProtKB">
        <authorList>
            <consortium name="Ensembl"/>
        </authorList>
    </citation>
    <scope>IDENTIFICATION</scope>
</reference>
<evidence type="ECO:0000256" key="4">
    <source>
        <dbReference type="ARBA" id="ARBA00023040"/>
    </source>
</evidence>
<dbReference type="eggNOG" id="KOG3656">
    <property type="taxonomic scope" value="Eukaryota"/>
</dbReference>
<keyword evidence="12" id="KW-1185">Reference proteome</keyword>
<dbReference type="PROSITE" id="PS50262">
    <property type="entry name" value="G_PROTEIN_RECEP_F1_2"/>
    <property type="match status" value="1"/>
</dbReference>
<comment type="similarity">
    <text evidence="8">Belongs to the G-protein coupled receptor 1 family.</text>
</comment>
<keyword evidence="3 9" id="KW-1133">Transmembrane helix</keyword>
<dbReference type="PANTHER" id="PTHR10489">
    <property type="entry name" value="CELL ADHESION MOLECULE"/>
    <property type="match status" value="1"/>
</dbReference>
<dbReference type="InterPro" id="IPR050119">
    <property type="entry name" value="CCR1-9-like"/>
</dbReference>
<evidence type="ECO:0000313" key="11">
    <source>
        <dbReference type="Ensembl" id="ENSLOCP00000022023.1"/>
    </source>
</evidence>
<dbReference type="Proteomes" id="UP000018468">
    <property type="component" value="Linkage group LG8"/>
</dbReference>
<dbReference type="Pfam" id="PF00001">
    <property type="entry name" value="7tm_1"/>
    <property type="match status" value="1"/>
</dbReference>
<sequence>MTTEMYINDSYKYFYDWYNDSAIEAPVVSGFVIFLIGTYCFVFVVGTVGNVAVIYLMATKKKRKRLADIFITHLSVADLIFLITLPLWIVSLALNYKWPFGNFLCKCTSYIISVNMFSSIFFLTCMSFDRYMAIVLLANNRTVRTKRYAHLIAVGVWAASLGLGVQSFVFRSTTDDRYCTDDNSTSKTVFSLVTRVIAFLLPLSTIVFCYSSIAITLNRHFKRMNKEEEKKRISVKIGLWIIVMFIIAWLPFNILVTIQTLKKSDYIDLSNENQIILDRSLGFATCLAFSNSCVNPIIYAVLDGYVQKHFLKVMPCVLAQRLAIMRPSLNSSNTYSERDSFSSKV</sequence>
<evidence type="ECO:0000256" key="1">
    <source>
        <dbReference type="ARBA" id="ARBA00004141"/>
    </source>
</evidence>
<keyword evidence="7 8" id="KW-0807">Transducer</keyword>
<evidence type="ECO:0000256" key="2">
    <source>
        <dbReference type="ARBA" id="ARBA00022692"/>
    </source>
</evidence>
<dbReference type="Gene3D" id="1.20.1070.10">
    <property type="entry name" value="Rhodopsin 7-helix transmembrane proteins"/>
    <property type="match status" value="1"/>
</dbReference>
<dbReference type="PANTHER" id="PTHR10489:SF954">
    <property type="entry name" value="G PROTEIN-COUPLED RECEPTOR 25"/>
    <property type="match status" value="1"/>
</dbReference>
<feature type="transmembrane region" description="Helical" evidence="9">
    <location>
        <begin position="237"/>
        <end position="261"/>
    </location>
</feature>
<evidence type="ECO:0000313" key="12">
    <source>
        <dbReference type="Proteomes" id="UP000018468"/>
    </source>
</evidence>
<feature type="transmembrane region" description="Helical" evidence="9">
    <location>
        <begin position="281"/>
        <end position="302"/>
    </location>
</feature>
<feature type="transmembrane region" description="Helical" evidence="9">
    <location>
        <begin position="31"/>
        <end position="57"/>
    </location>
</feature>
<evidence type="ECO:0000256" key="7">
    <source>
        <dbReference type="ARBA" id="ARBA00023224"/>
    </source>
</evidence>